<proteinExistence type="predicted"/>
<keyword evidence="2" id="KW-0808">Transferase</keyword>
<evidence type="ECO:0000313" key="3">
    <source>
        <dbReference type="EMBL" id="QHS87885.1"/>
    </source>
</evidence>
<evidence type="ECO:0008006" key="4">
    <source>
        <dbReference type="Google" id="ProtNLM"/>
    </source>
</evidence>
<accession>A0A6C0B6L1</accession>
<dbReference type="GO" id="GO:0016020">
    <property type="term" value="C:membrane"/>
    <property type="evidence" value="ECO:0007669"/>
    <property type="project" value="InterPro"/>
</dbReference>
<organism evidence="3">
    <name type="scientific">viral metagenome</name>
    <dbReference type="NCBI Taxonomy" id="1070528"/>
    <lineage>
        <taxon>unclassified sequences</taxon>
        <taxon>metagenomes</taxon>
        <taxon>organismal metagenomes</taxon>
    </lineage>
</organism>
<evidence type="ECO:0000256" key="2">
    <source>
        <dbReference type="ARBA" id="ARBA00022679"/>
    </source>
</evidence>
<dbReference type="PANTHER" id="PTHR11927:SF9">
    <property type="entry name" value="L-FUCOSYLTRANSFERASE"/>
    <property type="match status" value="1"/>
</dbReference>
<protein>
    <recommendedName>
        <fullName evidence="4">Glycosyltransferase</fullName>
    </recommendedName>
</protein>
<dbReference type="GO" id="GO:0008107">
    <property type="term" value="F:galactoside 2-alpha-L-fucosyltransferase activity"/>
    <property type="evidence" value="ECO:0007669"/>
    <property type="project" value="InterPro"/>
</dbReference>
<evidence type="ECO:0000256" key="1">
    <source>
        <dbReference type="ARBA" id="ARBA00022676"/>
    </source>
</evidence>
<name>A0A6C0B6L1_9ZZZZ</name>
<dbReference type="CDD" id="cd11301">
    <property type="entry name" value="Fut1_Fut2_like"/>
    <property type="match status" value="1"/>
</dbReference>
<dbReference type="PANTHER" id="PTHR11927">
    <property type="entry name" value="GALACTOSIDE 2-L-FUCOSYLTRANSFERASE"/>
    <property type="match status" value="1"/>
</dbReference>
<dbReference type="AlphaFoldDB" id="A0A6C0B6L1"/>
<dbReference type="Pfam" id="PF01531">
    <property type="entry name" value="Glyco_transf_11"/>
    <property type="match status" value="1"/>
</dbReference>
<sequence length="294" mass="34674">MMLFKQMDNIITCSLMGGLGNQLFQIFTTIAEGTASNRKILFPYSDNLKIGITRPTYWNNFLSGLKPFTKSNDELASMIYTIYQEPQFSYSKINKFGKNERLCLSGYFQSYKYFDHKKDLLFRLIRMSEQQENVLKQYPDAINYGYNNIALHFRLGDYKNIQDCHPLMTCEYYENSLRFIIESKSKLNHRVLYFCQSEDNIIVREMVNRLSELFPSILFEKASDHIPDWQQLLLMSCCNDNIIANSTFSWWGAYLNQSPRKIICYPELWFGPKLKHSLNDLFPKEWQKIASAKN</sequence>
<dbReference type="GO" id="GO:0005975">
    <property type="term" value="P:carbohydrate metabolic process"/>
    <property type="evidence" value="ECO:0007669"/>
    <property type="project" value="InterPro"/>
</dbReference>
<dbReference type="EMBL" id="MN739089">
    <property type="protein sequence ID" value="QHS87885.1"/>
    <property type="molecule type" value="Genomic_DNA"/>
</dbReference>
<dbReference type="InterPro" id="IPR002516">
    <property type="entry name" value="Glyco_trans_11"/>
</dbReference>
<keyword evidence="1" id="KW-0328">Glycosyltransferase</keyword>
<reference evidence="3" key="1">
    <citation type="journal article" date="2020" name="Nature">
        <title>Giant virus diversity and host interactions through global metagenomics.</title>
        <authorList>
            <person name="Schulz F."/>
            <person name="Roux S."/>
            <person name="Paez-Espino D."/>
            <person name="Jungbluth S."/>
            <person name="Walsh D.A."/>
            <person name="Denef V.J."/>
            <person name="McMahon K.D."/>
            <person name="Konstantinidis K.T."/>
            <person name="Eloe-Fadrosh E.A."/>
            <person name="Kyrpides N.C."/>
            <person name="Woyke T."/>
        </authorList>
    </citation>
    <scope>NUCLEOTIDE SEQUENCE</scope>
    <source>
        <strain evidence="3">GVMAG-M-3300010158-13</strain>
    </source>
</reference>